<keyword evidence="10 11" id="KW-0807">Transducer</keyword>
<dbReference type="SUPFAM" id="SSF81321">
    <property type="entry name" value="Family A G protein-coupled receptor-like"/>
    <property type="match status" value="1"/>
</dbReference>
<feature type="transmembrane region" description="Helical" evidence="12">
    <location>
        <begin position="330"/>
        <end position="350"/>
    </location>
</feature>
<dbReference type="PRINTS" id="PR00237">
    <property type="entry name" value="GPCRRHODOPSN"/>
</dbReference>
<evidence type="ECO:0000256" key="1">
    <source>
        <dbReference type="ARBA" id="ARBA00004651"/>
    </source>
</evidence>
<dbReference type="OrthoDB" id="10049706at2759"/>
<comment type="caution">
    <text evidence="14">The sequence shown here is derived from an EMBL/GenBank/DDBJ whole genome shotgun (WGS) entry which is preliminary data.</text>
</comment>
<comment type="subcellular location">
    <subcellularLocation>
        <location evidence="1">Cell membrane</location>
        <topology evidence="1">Multi-pass membrane protein</topology>
    </subcellularLocation>
</comment>
<comment type="similarity">
    <text evidence="11">Belongs to the G-protein coupled receptor 1 family.</text>
</comment>
<keyword evidence="8 11" id="KW-0675">Receptor</keyword>
<dbReference type="PANTHER" id="PTHR45695">
    <property type="entry name" value="LEUCOKININ RECEPTOR-RELATED"/>
    <property type="match status" value="1"/>
</dbReference>
<dbReference type="Gene3D" id="1.20.1070.10">
    <property type="entry name" value="Rhodopsin 7-helix transmembrane proteins"/>
    <property type="match status" value="1"/>
</dbReference>
<keyword evidence="4 12" id="KW-1133">Transmembrane helix</keyword>
<feature type="transmembrane region" description="Helical" evidence="12">
    <location>
        <begin position="138"/>
        <end position="157"/>
    </location>
</feature>
<feature type="transmembrane region" description="Helical" evidence="12">
    <location>
        <begin position="236"/>
        <end position="254"/>
    </location>
</feature>
<proteinExistence type="inferred from homology"/>
<evidence type="ECO:0000313" key="14">
    <source>
        <dbReference type="EMBL" id="OQV13333.1"/>
    </source>
</evidence>
<evidence type="ECO:0000313" key="15">
    <source>
        <dbReference type="Proteomes" id="UP000192578"/>
    </source>
</evidence>
<gene>
    <name evidence="14" type="ORF">BV898_12444</name>
</gene>
<dbReference type="GO" id="GO:0008188">
    <property type="term" value="F:neuropeptide receptor activity"/>
    <property type="evidence" value="ECO:0007669"/>
    <property type="project" value="TreeGrafter"/>
</dbReference>
<evidence type="ECO:0000256" key="8">
    <source>
        <dbReference type="ARBA" id="ARBA00023170"/>
    </source>
</evidence>
<keyword evidence="5 11" id="KW-0297">G-protein coupled receptor</keyword>
<organism evidence="14 15">
    <name type="scientific">Hypsibius exemplaris</name>
    <name type="common">Freshwater tardigrade</name>
    <dbReference type="NCBI Taxonomy" id="2072580"/>
    <lineage>
        <taxon>Eukaryota</taxon>
        <taxon>Metazoa</taxon>
        <taxon>Ecdysozoa</taxon>
        <taxon>Tardigrada</taxon>
        <taxon>Eutardigrada</taxon>
        <taxon>Parachela</taxon>
        <taxon>Hypsibioidea</taxon>
        <taxon>Hypsibiidae</taxon>
        <taxon>Hypsibius</taxon>
    </lineage>
</organism>
<evidence type="ECO:0000259" key="13">
    <source>
        <dbReference type="PROSITE" id="PS50262"/>
    </source>
</evidence>
<feature type="transmembrane region" description="Helical" evidence="12">
    <location>
        <begin position="289"/>
        <end position="310"/>
    </location>
</feature>
<dbReference type="PANTHER" id="PTHR45695:SF26">
    <property type="entry name" value="NEUROPEPTIDE CCHAMIDE-1 RECEPTOR"/>
    <property type="match status" value="1"/>
</dbReference>
<dbReference type="InterPro" id="IPR000276">
    <property type="entry name" value="GPCR_Rhodpsn"/>
</dbReference>
<evidence type="ECO:0000256" key="5">
    <source>
        <dbReference type="ARBA" id="ARBA00023040"/>
    </source>
</evidence>
<keyword evidence="7" id="KW-1015">Disulfide bond</keyword>
<evidence type="ECO:0000256" key="2">
    <source>
        <dbReference type="ARBA" id="ARBA00022475"/>
    </source>
</evidence>
<keyword evidence="15" id="KW-1185">Reference proteome</keyword>
<sequence>MLRLLLNNTAADHDQHHGASDHACGSFGDSLTDEDDDFLSGNGSNPGVPHGKEVTTYIVTSVFFTIFITGICGNILLIFTVVRNLSMRNPPNIFLANMAVGDLLIVLISVPFAAVIYVTSTWPFGLMFCKFNAMLQDISIGVSVFTLVMLSLDRYTAIVTPFKLHNKRAARGCSTGIQVKIMTIWGIAIFFSIPDALNTTLEEIESQDNQTIYYACSPYPIALGHDYHISLVVGKFLVYFVIPVFVIVLVYSLMARQLIFSADFLPSTAQSNQQQLQKQMKTRKSLAKLFLIMVLLFVICFLPKHIFLLWFYGDPDAMDHYNLGWHIFKLISHCLAYMNSCINPLTLYFLSKVFRRYFNRYLFRKCQRNSGNDHSWPLNNGNSQTRLSMPSLDTDAFPLTAITPTDRRRSGGNSIYSTKPSSFSRFNTNYV</sequence>
<evidence type="ECO:0000256" key="4">
    <source>
        <dbReference type="ARBA" id="ARBA00022989"/>
    </source>
</evidence>
<keyword evidence="2" id="KW-1003">Cell membrane</keyword>
<dbReference type="Pfam" id="PF00001">
    <property type="entry name" value="7tm_1"/>
    <property type="match status" value="1"/>
</dbReference>
<dbReference type="EMBL" id="MTYJ01000126">
    <property type="protein sequence ID" value="OQV13333.1"/>
    <property type="molecule type" value="Genomic_DNA"/>
</dbReference>
<evidence type="ECO:0000256" key="11">
    <source>
        <dbReference type="RuleBase" id="RU000688"/>
    </source>
</evidence>
<evidence type="ECO:0000256" key="6">
    <source>
        <dbReference type="ARBA" id="ARBA00023136"/>
    </source>
</evidence>
<dbReference type="PROSITE" id="PS00237">
    <property type="entry name" value="G_PROTEIN_RECEP_F1_1"/>
    <property type="match status" value="1"/>
</dbReference>
<dbReference type="PROSITE" id="PS50262">
    <property type="entry name" value="G_PROTEIN_RECEP_F1_2"/>
    <property type="match status" value="1"/>
</dbReference>
<feature type="transmembrane region" description="Helical" evidence="12">
    <location>
        <begin position="94"/>
        <end position="118"/>
    </location>
</feature>
<dbReference type="InterPro" id="IPR017452">
    <property type="entry name" value="GPCR_Rhodpsn_7TM"/>
</dbReference>
<accession>A0A1W0WDX6</accession>
<reference evidence="15" key="1">
    <citation type="submission" date="2017-01" db="EMBL/GenBank/DDBJ databases">
        <title>Comparative genomics of anhydrobiosis in the tardigrade Hypsibius dujardini.</title>
        <authorList>
            <person name="Yoshida Y."/>
            <person name="Koutsovoulos G."/>
            <person name="Laetsch D."/>
            <person name="Stevens L."/>
            <person name="Kumar S."/>
            <person name="Horikawa D."/>
            <person name="Ishino K."/>
            <person name="Komine S."/>
            <person name="Tomita M."/>
            <person name="Blaxter M."/>
            <person name="Arakawa K."/>
        </authorList>
    </citation>
    <scope>NUCLEOTIDE SEQUENCE [LARGE SCALE GENOMIC DNA]</scope>
    <source>
        <strain evidence="15">Z151</strain>
    </source>
</reference>
<dbReference type="GO" id="GO:0005886">
    <property type="term" value="C:plasma membrane"/>
    <property type="evidence" value="ECO:0007669"/>
    <property type="project" value="UniProtKB-SubCell"/>
</dbReference>
<feature type="transmembrane region" description="Helical" evidence="12">
    <location>
        <begin position="57"/>
        <end position="82"/>
    </location>
</feature>
<protein>
    <submittedName>
        <fullName evidence="14">Neuropeptide CCHamide-1 receptor</fullName>
    </submittedName>
</protein>
<dbReference type="Proteomes" id="UP000192578">
    <property type="component" value="Unassembled WGS sequence"/>
</dbReference>
<evidence type="ECO:0000256" key="9">
    <source>
        <dbReference type="ARBA" id="ARBA00023180"/>
    </source>
</evidence>
<keyword evidence="3 11" id="KW-0812">Transmembrane</keyword>
<evidence type="ECO:0000256" key="3">
    <source>
        <dbReference type="ARBA" id="ARBA00022692"/>
    </source>
</evidence>
<name>A0A1W0WDX6_HYPEX</name>
<evidence type="ECO:0000256" key="12">
    <source>
        <dbReference type="SAM" id="Phobius"/>
    </source>
</evidence>
<dbReference type="PRINTS" id="PR00358">
    <property type="entry name" value="BOMBESINR"/>
</dbReference>
<feature type="domain" description="G-protein coupled receptors family 1 profile" evidence="13">
    <location>
        <begin position="73"/>
        <end position="347"/>
    </location>
</feature>
<evidence type="ECO:0000256" key="10">
    <source>
        <dbReference type="ARBA" id="ARBA00023224"/>
    </source>
</evidence>
<dbReference type="InterPro" id="IPR001556">
    <property type="entry name" value="Bombsn_rcpt-like"/>
</dbReference>
<feature type="transmembrane region" description="Helical" evidence="12">
    <location>
        <begin position="169"/>
        <end position="193"/>
    </location>
</feature>
<keyword evidence="9" id="KW-0325">Glycoprotein</keyword>
<evidence type="ECO:0000256" key="7">
    <source>
        <dbReference type="ARBA" id="ARBA00023157"/>
    </source>
</evidence>
<keyword evidence="6 12" id="KW-0472">Membrane</keyword>
<dbReference type="AlphaFoldDB" id="A0A1W0WDX6"/>